<dbReference type="Pfam" id="PF00106">
    <property type="entry name" value="adh_short"/>
    <property type="match status" value="1"/>
</dbReference>
<dbReference type="SUPFAM" id="SSF51735">
    <property type="entry name" value="NAD(P)-binding Rossmann-fold domains"/>
    <property type="match status" value="1"/>
</dbReference>
<evidence type="ECO:0000256" key="1">
    <source>
        <dbReference type="SAM" id="MobiDB-lite"/>
    </source>
</evidence>
<feature type="region of interest" description="Disordered" evidence="1">
    <location>
        <begin position="193"/>
        <end position="213"/>
    </location>
</feature>
<dbReference type="STRING" id="6313.A0A158PAC7"/>
<reference evidence="2" key="1">
    <citation type="submission" date="2012-09" db="EMBL/GenBank/DDBJ databases">
        <authorList>
            <person name="Martin A.A."/>
        </authorList>
    </citation>
    <scope>NUCLEOTIDE SEQUENCE</scope>
</reference>
<name>A0A158PAC7_ANGCA</name>
<dbReference type="Proteomes" id="UP000035642">
    <property type="component" value="Unassembled WGS sequence"/>
</dbReference>
<accession>A0A158PAC7</accession>
<dbReference type="InterPro" id="IPR036291">
    <property type="entry name" value="NAD(P)-bd_dom_sf"/>
</dbReference>
<evidence type="ECO:0000313" key="2">
    <source>
        <dbReference type="Proteomes" id="UP000035642"/>
    </source>
</evidence>
<dbReference type="InterPro" id="IPR002347">
    <property type="entry name" value="SDR_fam"/>
</dbReference>
<dbReference type="Gene3D" id="3.40.50.720">
    <property type="entry name" value="NAD(P)-binding Rossmann-like Domain"/>
    <property type="match status" value="1"/>
</dbReference>
<proteinExistence type="predicted"/>
<keyword evidence="2" id="KW-1185">Reference proteome</keyword>
<reference evidence="3" key="2">
    <citation type="submission" date="2016-04" db="UniProtKB">
        <authorList>
            <consortium name="WormBaseParasite"/>
        </authorList>
    </citation>
    <scope>IDENTIFICATION</scope>
</reference>
<protein>
    <submittedName>
        <fullName evidence="3">Estradiol 17-beta-dehydrogenase</fullName>
    </submittedName>
</protein>
<organism evidence="2 3">
    <name type="scientific">Angiostrongylus cantonensis</name>
    <name type="common">Rat lungworm</name>
    <dbReference type="NCBI Taxonomy" id="6313"/>
    <lineage>
        <taxon>Eukaryota</taxon>
        <taxon>Metazoa</taxon>
        <taxon>Ecdysozoa</taxon>
        <taxon>Nematoda</taxon>
        <taxon>Chromadorea</taxon>
        <taxon>Rhabditida</taxon>
        <taxon>Rhabditina</taxon>
        <taxon>Rhabditomorpha</taxon>
        <taxon>Strongyloidea</taxon>
        <taxon>Metastrongylidae</taxon>
        <taxon>Angiostrongylus</taxon>
    </lineage>
</organism>
<sequence>MAPLLRLAMELLPAPWIEMLVMIQVYVFAAVYATKELMFEVINRGIQKRLENDIMKSNAMRSAGAKCVLITGGDGTIGSEVIKRFLHYGYTVHATVGDVRKAVEVFASFGGPKLPLTLYDVDFLTPYEVAMFARGFVNRCSELNIVVMCAGTMLAAPEMEDGISTNTSRSLDLKKGHTDPRMVFGVEVVEAGASGGGEEAPGERCSLTISEQH</sequence>
<dbReference type="AlphaFoldDB" id="A0A158PAC7"/>
<evidence type="ECO:0000313" key="3">
    <source>
        <dbReference type="WBParaSite" id="ACAC_0000929301-mRNA-1"/>
    </source>
</evidence>
<dbReference type="WBParaSite" id="ACAC_0000929301-mRNA-1">
    <property type="protein sequence ID" value="ACAC_0000929301-mRNA-1"/>
    <property type="gene ID" value="ACAC_0000929301"/>
</dbReference>